<sequence>MRVVGDAIDFGRGQHNLGCTPRGFGHNRHMAHHTGRMSLRAQIALQSVVTYSEHAGSRVKSVAARKRAETQAILAYALRPVEKRA</sequence>
<organism evidence="1 2">
    <name type="scientific">Wuchereria bancrofti</name>
    <dbReference type="NCBI Taxonomy" id="6293"/>
    <lineage>
        <taxon>Eukaryota</taxon>
        <taxon>Metazoa</taxon>
        <taxon>Ecdysozoa</taxon>
        <taxon>Nematoda</taxon>
        <taxon>Chromadorea</taxon>
        <taxon>Rhabditida</taxon>
        <taxon>Spirurina</taxon>
        <taxon>Spiruromorpha</taxon>
        <taxon>Filarioidea</taxon>
        <taxon>Onchocercidae</taxon>
        <taxon>Wuchereria</taxon>
    </lineage>
</organism>
<gene>
    <name evidence="1" type="ORF">WBA_LOCUS5352</name>
</gene>
<evidence type="ECO:0000313" key="1">
    <source>
        <dbReference type="EMBL" id="VDM11966.1"/>
    </source>
</evidence>
<dbReference type="AlphaFoldDB" id="A0A3P7DY20"/>
<reference evidence="1 2" key="1">
    <citation type="submission" date="2018-11" db="EMBL/GenBank/DDBJ databases">
        <authorList>
            <consortium name="Pathogen Informatics"/>
        </authorList>
    </citation>
    <scope>NUCLEOTIDE SEQUENCE [LARGE SCALE GENOMIC DNA]</scope>
</reference>
<accession>A0A3P7DY20</accession>
<protein>
    <submittedName>
        <fullName evidence="1">Uncharacterized protein</fullName>
    </submittedName>
</protein>
<dbReference type="EMBL" id="UYWW01002608">
    <property type="protein sequence ID" value="VDM11966.1"/>
    <property type="molecule type" value="Genomic_DNA"/>
</dbReference>
<dbReference type="InParanoid" id="A0A3P7DY20"/>
<dbReference type="Proteomes" id="UP000270924">
    <property type="component" value="Unassembled WGS sequence"/>
</dbReference>
<evidence type="ECO:0000313" key="2">
    <source>
        <dbReference type="Proteomes" id="UP000270924"/>
    </source>
</evidence>
<proteinExistence type="predicted"/>
<name>A0A3P7DY20_WUCBA</name>
<keyword evidence="2" id="KW-1185">Reference proteome</keyword>